<comment type="caution">
    <text evidence="10">The sequence shown here is derived from an EMBL/GenBank/DDBJ whole genome shotgun (WGS) entry which is preliminary data.</text>
</comment>
<dbReference type="AlphaFoldDB" id="A0A369TF88"/>
<keyword evidence="11" id="KW-1185">Reference proteome</keyword>
<dbReference type="GO" id="GO:0003887">
    <property type="term" value="F:DNA-directed DNA polymerase activity"/>
    <property type="evidence" value="ECO:0007669"/>
    <property type="project" value="UniProtKB-KW"/>
</dbReference>
<name>A0A369TF88_9PROT</name>
<dbReference type="RefSeq" id="WP_114580510.1">
    <property type="nucleotide sequence ID" value="NZ_QPMH01000002.1"/>
</dbReference>
<dbReference type="Gene3D" id="3.40.50.300">
    <property type="entry name" value="P-loop containing nucleotide triphosphate hydrolases"/>
    <property type="match status" value="1"/>
</dbReference>
<evidence type="ECO:0000256" key="2">
    <source>
        <dbReference type="ARBA" id="ARBA00017703"/>
    </source>
</evidence>
<evidence type="ECO:0000256" key="8">
    <source>
        <dbReference type="ARBA" id="ARBA00049244"/>
    </source>
</evidence>
<comment type="catalytic activity">
    <reaction evidence="8">
        <text>DNA(n) + a 2'-deoxyribonucleoside 5'-triphosphate = DNA(n+1) + diphosphate</text>
        <dbReference type="Rhea" id="RHEA:22508"/>
        <dbReference type="Rhea" id="RHEA-COMP:17339"/>
        <dbReference type="Rhea" id="RHEA-COMP:17340"/>
        <dbReference type="ChEBI" id="CHEBI:33019"/>
        <dbReference type="ChEBI" id="CHEBI:61560"/>
        <dbReference type="ChEBI" id="CHEBI:173112"/>
        <dbReference type="EC" id="2.7.7.7"/>
    </reaction>
</comment>
<keyword evidence="6" id="KW-0239">DNA-directed DNA polymerase</keyword>
<dbReference type="PANTHER" id="PTHR34388">
    <property type="entry name" value="DNA POLYMERASE III SUBUNIT DELTA"/>
    <property type="match status" value="1"/>
</dbReference>
<evidence type="ECO:0000256" key="6">
    <source>
        <dbReference type="ARBA" id="ARBA00022932"/>
    </source>
</evidence>
<evidence type="ECO:0000256" key="1">
    <source>
        <dbReference type="ARBA" id="ARBA00012417"/>
    </source>
</evidence>
<protein>
    <recommendedName>
        <fullName evidence="2">DNA polymerase III subunit delta</fullName>
        <ecNumber evidence="1">2.7.7.7</ecNumber>
    </recommendedName>
</protein>
<accession>A0A369TF88</accession>
<dbReference type="Gene3D" id="1.20.272.10">
    <property type="match status" value="1"/>
</dbReference>
<evidence type="ECO:0000256" key="4">
    <source>
        <dbReference type="ARBA" id="ARBA00022695"/>
    </source>
</evidence>
<evidence type="ECO:0000259" key="9">
    <source>
        <dbReference type="Pfam" id="PF06144"/>
    </source>
</evidence>
<feature type="domain" description="DNA polymerase III delta N-terminal" evidence="9">
    <location>
        <begin position="23"/>
        <end position="129"/>
    </location>
</feature>
<dbReference type="EMBL" id="QPMH01000002">
    <property type="protein sequence ID" value="RDD63254.1"/>
    <property type="molecule type" value="Genomic_DNA"/>
</dbReference>
<dbReference type="InterPro" id="IPR005790">
    <property type="entry name" value="DNA_polIII_delta"/>
</dbReference>
<dbReference type="SUPFAM" id="SSF48019">
    <property type="entry name" value="post-AAA+ oligomerization domain-like"/>
    <property type="match status" value="1"/>
</dbReference>
<dbReference type="GO" id="GO:0006261">
    <property type="term" value="P:DNA-templated DNA replication"/>
    <property type="evidence" value="ECO:0007669"/>
    <property type="project" value="TreeGrafter"/>
</dbReference>
<dbReference type="GO" id="GO:0009360">
    <property type="term" value="C:DNA polymerase III complex"/>
    <property type="evidence" value="ECO:0007669"/>
    <property type="project" value="InterPro"/>
</dbReference>
<dbReference type="EC" id="2.7.7.7" evidence="1"/>
<dbReference type="Pfam" id="PF06144">
    <property type="entry name" value="DNA_pol3_delta"/>
    <property type="match status" value="1"/>
</dbReference>
<proteinExistence type="inferred from homology"/>
<evidence type="ECO:0000256" key="3">
    <source>
        <dbReference type="ARBA" id="ARBA00022679"/>
    </source>
</evidence>
<keyword evidence="3" id="KW-0808">Transferase</keyword>
<dbReference type="Gene3D" id="1.10.8.60">
    <property type="match status" value="1"/>
</dbReference>
<evidence type="ECO:0000313" key="11">
    <source>
        <dbReference type="Proteomes" id="UP000253941"/>
    </source>
</evidence>
<organism evidence="10 11">
    <name type="scientific">Ferruginivarius sediminum</name>
    <dbReference type="NCBI Taxonomy" id="2661937"/>
    <lineage>
        <taxon>Bacteria</taxon>
        <taxon>Pseudomonadati</taxon>
        <taxon>Pseudomonadota</taxon>
        <taxon>Alphaproteobacteria</taxon>
        <taxon>Rhodospirillales</taxon>
        <taxon>Rhodospirillaceae</taxon>
        <taxon>Ferruginivarius</taxon>
    </lineage>
</organism>
<dbReference type="InterPro" id="IPR010372">
    <property type="entry name" value="DNA_pol3_delta_N"/>
</dbReference>
<dbReference type="SUPFAM" id="SSF52540">
    <property type="entry name" value="P-loop containing nucleoside triphosphate hydrolases"/>
    <property type="match status" value="1"/>
</dbReference>
<dbReference type="PANTHER" id="PTHR34388:SF1">
    <property type="entry name" value="DNA POLYMERASE III SUBUNIT DELTA"/>
    <property type="match status" value="1"/>
</dbReference>
<keyword evidence="4" id="KW-0548">Nucleotidyltransferase</keyword>
<reference evidence="10 11" key="1">
    <citation type="submission" date="2018-07" db="EMBL/GenBank/DDBJ databases">
        <title>Venubactetium sediminum gen. nov., sp. nov., isolated from a marine solar saltern.</title>
        <authorList>
            <person name="Wang S."/>
        </authorList>
    </citation>
    <scope>NUCLEOTIDE SEQUENCE [LARGE SCALE GENOMIC DNA]</scope>
    <source>
        <strain evidence="10 11">WD2A32</strain>
    </source>
</reference>
<dbReference type="InterPro" id="IPR027417">
    <property type="entry name" value="P-loop_NTPase"/>
</dbReference>
<dbReference type="Proteomes" id="UP000253941">
    <property type="component" value="Unassembled WGS sequence"/>
</dbReference>
<evidence type="ECO:0000256" key="7">
    <source>
        <dbReference type="ARBA" id="ARBA00034754"/>
    </source>
</evidence>
<dbReference type="GO" id="GO:0003677">
    <property type="term" value="F:DNA binding"/>
    <property type="evidence" value="ECO:0007669"/>
    <property type="project" value="InterPro"/>
</dbReference>
<dbReference type="NCBIfam" id="TIGR01128">
    <property type="entry name" value="holA"/>
    <property type="match status" value="1"/>
</dbReference>
<evidence type="ECO:0000313" key="10">
    <source>
        <dbReference type="EMBL" id="RDD63254.1"/>
    </source>
</evidence>
<evidence type="ECO:0000256" key="5">
    <source>
        <dbReference type="ARBA" id="ARBA00022705"/>
    </source>
</evidence>
<sequence>MKIKPAQADAFARKPDPKIRAVLVYGPDRGLVRERVGALIASVVDDPHDPFRVAELSSSQVAKEPALIADEAAALSFGGGRRVVWLRDAGEDAVKGLSAFLGDPVGDALVVVEAAELDTRSKLRQLFEKSDAGAALACYRDDARSLPNLIRETLREHGLEVSGEAVDYLASQLGGDRLVTRSELRKLAFYKGGGRVELADARECVGDTAALSLDDVALSCADGDLPALERAFDRALQEGANPVQPLRAAARHFQKLHLVAGASNLDQAIDRLRPPIFWKNKPRFKAQAEAWTSASLARALEILLEAEGRVKSTGLPAEAISARALMEIAARSPRRKRRR</sequence>
<dbReference type="InterPro" id="IPR008921">
    <property type="entry name" value="DNA_pol3_clamp-load_cplx_C"/>
</dbReference>
<comment type="similarity">
    <text evidence="7">Belongs to the DNA polymerase HolA subunit family.</text>
</comment>
<keyword evidence="5" id="KW-0235">DNA replication</keyword>
<gene>
    <name evidence="10" type="ORF">DRB17_02035</name>
</gene>